<evidence type="ECO:0000313" key="11">
    <source>
        <dbReference type="EMBL" id="KAL0270600.1"/>
    </source>
</evidence>
<dbReference type="GO" id="GO:0016787">
    <property type="term" value="F:hydrolase activity"/>
    <property type="evidence" value="ECO:0007669"/>
    <property type="project" value="UniProtKB-KW"/>
</dbReference>
<evidence type="ECO:0000259" key="10">
    <source>
        <dbReference type="PROSITE" id="PS51084"/>
    </source>
</evidence>
<comment type="caution">
    <text evidence="11">The sequence shown here is derived from an EMBL/GenBank/DDBJ whole genome shotgun (WGS) entry which is preliminary data.</text>
</comment>
<dbReference type="PROSITE" id="PS51084">
    <property type="entry name" value="HIT_2"/>
    <property type="match status" value="1"/>
</dbReference>
<keyword evidence="1" id="KW-0547">Nucleotide-binding</keyword>
<evidence type="ECO:0000256" key="5">
    <source>
        <dbReference type="ARBA" id="ARBA00039802"/>
    </source>
</evidence>
<dbReference type="InterPro" id="IPR001310">
    <property type="entry name" value="Histidine_triad_HIT"/>
</dbReference>
<evidence type="ECO:0000256" key="2">
    <source>
        <dbReference type="ARBA" id="ARBA00022801"/>
    </source>
</evidence>
<dbReference type="PANTHER" id="PTHR12486:SF5">
    <property type="entry name" value="ADENOSINE 5'-MONOPHOSPHORAMIDASE HINT3"/>
    <property type="match status" value="1"/>
</dbReference>
<dbReference type="GO" id="GO:0000166">
    <property type="term" value="F:nucleotide binding"/>
    <property type="evidence" value="ECO:0007669"/>
    <property type="project" value="UniProtKB-KW"/>
</dbReference>
<dbReference type="InterPro" id="IPR011146">
    <property type="entry name" value="HIT-like"/>
</dbReference>
<comment type="similarity">
    <text evidence="4">Belongs to the HINT family.</text>
</comment>
<dbReference type="Pfam" id="PF11969">
    <property type="entry name" value="DcpS_C"/>
    <property type="match status" value="1"/>
</dbReference>
<feature type="short sequence motif" description="Histidine triad motif" evidence="8 9">
    <location>
        <begin position="98"/>
        <end position="102"/>
    </location>
</feature>
<dbReference type="EMBL" id="JARGDH010000004">
    <property type="protein sequence ID" value="KAL0270600.1"/>
    <property type="molecule type" value="Genomic_DNA"/>
</dbReference>
<keyword evidence="2" id="KW-0378">Hydrolase</keyword>
<feature type="active site" description="Tele-AMP-histidine intermediate" evidence="7">
    <location>
        <position position="100"/>
    </location>
</feature>
<comment type="catalytic activity">
    <reaction evidence="3">
        <text>adenosine 5'-phosphoramidate + H2O = NH4(+) + AMP</text>
        <dbReference type="Rhea" id="RHEA:67916"/>
        <dbReference type="ChEBI" id="CHEBI:15377"/>
        <dbReference type="ChEBI" id="CHEBI:28938"/>
        <dbReference type="ChEBI" id="CHEBI:57890"/>
        <dbReference type="ChEBI" id="CHEBI:456215"/>
    </reaction>
</comment>
<evidence type="ECO:0000256" key="7">
    <source>
        <dbReference type="PIRSR" id="PIRSR601310-1"/>
    </source>
</evidence>
<organism evidence="11">
    <name type="scientific">Menopon gallinae</name>
    <name type="common">poultry shaft louse</name>
    <dbReference type="NCBI Taxonomy" id="328185"/>
    <lineage>
        <taxon>Eukaryota</taxon>
        <taxon>Metazoa</taxon>
        <taxon>Ecdysozoa</taxon>
        <taxon>Arthropoda</taxon>
        <taxon>Hexapoda</taxon>
        <taxon>Insecta</taxon>
        <taxon>Pterygota</taxon>
        <taxon>Neoptera</taxon>
        <taxon>Paraneoptera</taxon>
        <taxon>Psocodea</taxon>
        <taxon>Troctomorpha</taxon>
        <taxon>Phthiraptera</taxon>
        <taxon>Amblycera</taxon>
        <taxon>Menoponidae</taxon>
        <taxon>Menopon</taxon>
    </lineage>
</organism>
<sequence>MAPRVCVFCGIIDKSIESKILFEDHELLAFPDIKPAAKHHYLVVPKRHIKDVRELNKDNIPLLQRMIELGHKVLEEQGADIRDSRFGFHWPPFHSISHLHLHAISPASSMSYISKLVFKPNTLWFVDVS</sequence>
<protein>
    <recommendedName>
        <fullName evidence="5">Adenosine 5'-monophosphoramidase HINT3</fullName>
    </recommendedName>
    <alternativeName>
        <fullName evidence="6">Histidine triad nucleotide-binding protein 3</fullName>
    </alternativeName>
</protein>
<evidence type="ECO:0000256" key="3">
    <source>
        <dbReference type="ARBA" id="ARBA00024472"/>
    </source>
</evidence>
<evidence type="ECO:0000256" key="9">
    <source>
        <dbReference type="PROSITE-ProRule" id="PRU00464"/>
    </source>
</evidence>
<gene>
    <name evidence="11" type="ORF">PYX00_007955</name>
</gene>
<dbReference type="PRINTS" id="PR00332">
    <property type="entry name" value="HISTRIAD"/>
</dbReference>
<proteinExistence type="inferred from homology"/>
<name>A0AAW2HLA2_9NEOP</name>
<dbReference type="InterPro" id="IPR036265">
    <property type="entry name" value="HIT-like_sf"/>
</dbReference>
<evidence type="ECO:0000256" key="6">
    <source>
        <dbReference type="ARBA" id="ARBA00042361"/>
    </source>
</evidence>
<dbReference type="SUPFAM" id="SSF54197">
    <property type="entry name" value="HIT-like"/>
    <property type="match status" value="1"/>
</dbReference>
<feature type="domain" description="HIT" evidence="10">
    <location>
        <begin position="7"/>
        <end position="113"/>
    </location>
</feature>
<dbReference type="AlphaFoldDB" id="A0AAW2HLA2"/>
<dbReference type="Gene3D" id="3.30.428.10">
    <property type="entry name" value="HIT-like"/>
    <property type="match status" value="1"/>
</dbReference>
<evidence type="ECO:0000256" key="1">
    <source>
        <dbReference type="ARBA" id="ARBA00022741"/>
    </source>
</evidence>
<reference evidence="11" key="1">
    <citation type="journal article" date="2024" name="Gigascience">
        <title>Chromosome-level genome of the poultry shaft louse Menopon gallinae provides insight into the host-switching and adaptive evolution of parasitic lice.</title>
        <authorList>
            <person name="Xu Y."/>
            <person name="Ma L."/>
            <person name="Liu S."/>
            <person name="Liang Y."/>
            <person name="Liu Q."/>
            <person name="He Z."/>
            <person name="Tian L."/>
            <person name="Duan Y."/>
            <person name="Cai W."/>
            <person name="Li H."/>
            <person name="Song F."/>
        </authorList>
    </citation>
    <scope>NUCLEOTIDE SEQUENCE</scope>
    <source>
        <strain evidence="11">Cailab_2023a</strain>
    </source>
</reference>
<accession>A0AAW2HLA2</accession>
<dbReference type="PANTHER" id="PTHR12486">
    <property type="entry name" value="APRATAXIN-RELATED"/>
    <property type="match status" value="1"/>
</dbReference>
<evidence type="ECO:0000256" key="8">
    <source>
        <dbReference type="PIRSR" id="PIRSR601310-3"/>
    </source>
</evidence>
<evidence type="ECO:0000256" key="4">
    <source>
        <dbReference type="ARBA" id="ARBA00025764"/>
    </source>
</evidence>